<evidence type="ECO:0000256" key="4">
    <source>
        <dbReference type="ARBA" id="ARBA00023163"/>
    </source>
</evidence>
<proteinExistence type="inferred from homology"/>
<dbReference type="RefSeq" id="WP_369062070.1">
    <property type="nucleotide sequence ID" value="NZ_CP158375.1"/>
</dbReference>
<dbReference type="GO" id="GO:0003677">
    <property type="term" value="F:DNA binding"/>
    <property type="evidence" value="ECO:0007669"/>
    <property type="project" value="InterPro"/>
</dbReference>
<name>A0AB39KYE5_9CAUL</name>
<dbReference type="InterPro" id="IPR013324">
    <property type="entry name" value="RNA_pol_sigma_r3/r4-like"/>
</dbReference>
<gene>
    <name evidence="8" type="ORF">ABOZ73_07665</name>
</gene>
<evidence type="ECO:0000256" key="2">
    <source>
        <dbReference type="ARBA" id="ARBA00023015"/>
    </source>
</evidence>
<feature type="domain" description="RNA polymerase sigma-70 region 2" evidence="6">
    <location>
        <begin position="18"/>
        <end position="79"/>
    </location>
</feature>
<evidence type="ECO:0000256" key="5">
    <source>
        <dbReference type="SAM" id="MobiDB-lite"/>
    </source>
</evidence>
<dbReference type="GO" id="GO:0006352">
    <property type="term" value="P:DNA-templated transcription initiation"/>
    <property type="evidence" value="ECO:0007669"/>
    <property type="project" value="InterPro"/>
</dbReference>
<dbReference type="InterPro" id="IPR007627">
    <property type="entry name" value="RNA_pol_sigma70_r2"/>
</dbReference>
<dbReference type="Gene3D" id="1.10.10.10">
    <property type="entry name" value="Winged helix-like DNA-binding domain superfamily/Winged helix DNA-binding domain"/>
    <property type="match status" value="1"/>
</dbReference>
<dbReference type="InterPro" id="IPR039425">
    <property type="entry name" value="RNA_pol_sigma-70-like"/>
</dbReference>
<protein>
    <submittedName>
        <fullName evidence="8">RNA polymerase sigma factor</fullName>
    </submittedName>
</protein>
<dbReference type="GO" id="GO:0016987">
    <property type="term" value="F:sigma factor activity"/>
    <property type="evidence" value="ECO:0007669"/>
    <property type="project" value="UniProtKB-KW"/>
</dbReference>
<evidence type="ECO:0000259" key="6">
    <source>
        <dbReference type="Pfam" id="PF04542"/>
    </source>
</evidence>
<dbReference type="AlphaFoldDB" id="A0AB39KYE5"/>
<dbReference type="CDD" id="cd06171">
    <property type="entry name" value="Sigma70_r4"/>
    <property type="match status" value="1"/>
</dbReference>
<dbReference type="SUPFAM" id="SSF88946">
    <property type="entry name" value="Sigma2 domain of RNA polymerase sigma factors"/>
    <property type="match status" value="1"/>
</dbReference>
<evidence type="ECO:0000256" key="3">
    <source>
        <dbReference type="ARBA" id="ARBA00023082"/>
    </source>
</evidence>
<accession>A0AB39KYE5</accession>
<keyword evidence="2" id="KW-0805">Transcription regulation</keyword>
<dbReference type="PANTHER" id="PTHR43133">
    <property type="entry name" value="RNA POLYMERASE ECF-TYPE SIGMA FACTO"/>
    <property type="match status" value="1"/>
</dbReference>
<feature type="region of interest" description="Disordered" evidence="5">
    <location>
        <begin position="168"/>
        <end position="188"/>
    </location>
</feature>
<evidence type="ECO:0000256" key="1">
    <source>
        <dbReference type="ARBA" id="ARBA00010641"/>
    </source>
</evidence>
<dbReference type="InterPro" id="IPR036388">
    <property type="entry name" value="WH-like_DNA-bd_sf"/>
</dbReference>
<dbReference type="SUPFAM" id="SSF88659">
    <property type="entry name" value="Sigma3 and sigma4 domains of RNA polymerase sigma factors"/>
    <property type="match status" value="1"/>
</dbReference>
<sequence length="188" mass="21790">MSYLRDIDRWFIANVLPHERAYLSQALRFTSDREEAKELVQEAYARVLGMEAWRGLTAPRAYVLTVVRNLAVERLRRSRVVDIRHVAAFDAFDLADPDPDPQEQTLMRDRLRAVLRALETLPAKYRDILVMRRFQEMPPRGIADRLGISLSTLEKRLARGLELLAEAVDREPAPKASSEPARRRRRQS</sequence>
<dbReference type="NCBIfam" id="TIGR02937">
    <property type="entry name" value="sigma70-ECF"/>
    <property type="match status" value="1"/>
</dbReference>
<reference evidence="8" key="1">
    <citation type="submission" date="2024-06" db="EMBL/GenBank/DDBJ databases">
        <title>Caulobacter inopinatus, sp. nov.</title>
        <authorList>
            <person name="Donachie S.P."/>
        </authorList>
    </citation>
    <scope>NUCLEOTIDE SEQUENCE</scope>
    <source>
        <strain evidence="8">73W</strain>
    </source>
</reference>
<dbReference type="EMBL" id="CP158375">
    <property type="protein sequence ID" value="XDO98284.1"/>
    <property type="molecule type" value="Genomic_DNA"/>
</dbReference>
<evidence type="ECO:0000313" key="8">
    <source>
        <dbReference type="EMBL" id="XDO98284.1"/>
    </source>
</evidence>
<dbReference type="InterPro" id="IPR014284">
    <property type="entry name" value="RNA_pol_sigma-70_dom"/>
</dbReference>
<dbReference type="Pfam" id="PF08281">
    <property type="entry name" value="Sigma70_r4_2"/>
    <property type="match status" value="1"/>
</dbReference>
<dbReference type="InterPro" id="IPR013249">
    <property type="entry name" value="RNA_pol_sigma70_r4_t2"/>
</dbReference>
<organism evidence="8">
    <name type="scientific">Caulobacter sp. 73W</name>
    <dbReference type="NCBI Taxonomy" id="3161137"/>
    <lineage>
        <taxon>Bacteria</taxon>
        <taxon>Pseudomonadati</taxon>
        <taxon>Pseudomonadota</taxon>
        <taxon>Alphaproteobacteria</taxon>
        <taxon>Caulobacterales</taxon>
        <taxon>Caulobacteraceae</taxon>
        <taxon>Caulobacter</taxon>
    </lineage>
</organism>
<dbReference type="Pfam" id="PF04542">
    <property type="entry name" value="Sigma70_r2"/>
    <property type="match status" value="1"/>
</dbReference>
<keyword evidence="4" id="KW-0804">Transcription</keyword>
<comment type="similarity">
    <text evidence="1">Belongs to the sigma-70 factor family. ECF subfamily.</text>
</comment>
<evidence type="ECO:0000259" key="7">
    <source>
        <dbReference type="Pfam" id="PF08281"/>
    </source>
</evidence>
<dbReference type="PANTHER" id="PTHR43133:SF63">
    <property type="entry name" value="RNA POLYMERASE SIGMA FACTOR FECI-RELATED"/>
    <property type="match status" value="1"/>
</dbReference>
<feature type="domain" description="RNA polymerase sigma factor 70 region 4 type 2" evidence="7">
    <location>
        <begin position="112"/>
        <end position="164"/>
    </location>
</feature>
<keyword evidence="3" id="KW-0731">Sigma factor</keyword>
<dbReference type="Gene3D" id="1.10.1740.10">
    <property type="match status" value="1"/>
</dbReference>
<dbReference type="InterPro" id="IPR013325">
    <property type="entry name" value="RNA_pol_sigma_r2"/>
</dbReference>